<feature type="transmembrane region" description="Helical" evidence="1">
    <location>
        <begin position="60"/>
        <end position="78"/>
    </location>
</feature>
<comment type="caution">
    <text evidence="2">The sequence shown here is derived from an EMBL/GenBank/DDBJ whole genome shotgun (WGS) entry which is preliminary data.</text>
</comment>
<keyword evidence="1" id="KW-1133">Transmembrane helix</keyword>
<organism evidence="2 3">
    <name type="scientific">Streptomyces daqingensis</name>
    <dbReference type="NCBI Taxonomy" id="1472640"/>
    <lineage>
        <taxon>Bacteria</taxon>
        <taxon>Bacillati</taxon>
        <taxon>Actinomycetota</taxon>
        <taxon>Actinomycetes</taxon>
        <taxon>Kitasatosporales</taxon>
        <taxon>Streptomycetaceae</taxon>
        <taxon>Streptomyces</taxon>
    </lineage>
</organism>
<name>A0ABQ2LW64_9ACTN</name>
<dbReference type="Pfam" id="PF09997">
    <property type="entry name" value="DUF2238"/>
    <property type="match status" value="1"/>
</dbReference>
<reference evidence="3" key="1">
    <citation type="journal article" date="2019" name="Int. J. Syst. Evol. Microbiol.">
        <title>The Global Catalogue of Microorganisms (GCM) 10K type strain sequencing project: providing services to taxonomists for standard genome sequencing and annotation.</title>
        <authorList>
            <consortium name="The Broad Institute Genomics Platform"/>
            <consortium name="The Broad Institute Genome Sequencing Center for Infectious Disease"/>
            <person name="Wu L."/>
            <person name="Ma J."/>
        </authorList>
    </citation>
    <scope>NUCLEOTIDE SEQUENCE [LARGE SCALE GENOMIC DNA]</scope>
    <source>
        <strain evidence="3">CGMCC 4.7178</strain>
    </source>
</reference>
<keyword evidence="1" id="KW-0472">Membrane</keyword>
<keyword evidence="3" id="KW-1185">Reference proteome</keyword>
<gene>
    <name evidence="2" type="ORF">GCM10012287_07720</name>
</gene>
<evidence type="ECO:0008006" key="4">
    <source>
        <dbReference type="Google" id="ProtNLM"/>
    </source>
</evidence>
<evidence type="ECO:0000313" key="2">
    <source>
        <dbReference type="EMBL" id="GGO43772.1"/>
    </source>
</evidence>
<evidence type="ECO:0000313" key="3">
    <source>
        <dbReference type="Proteomes" id="UP000631535"/>
    </source>
</evidence>
<accession>A0ABQ2LW64</accession>
<sequence length="99" mass="10882">MREILVRRSPLRGSRWLAPLTVCGCLAFSAFFEMIEWWAAVVGGPGAYDFLATQGDVWDTQWDMFLALVGATTALLLLSRAHDRQLGALEAQRRGPSGG</sequence>
<dbReference type="EMBL" id="BMMP01000002">
    <property type="protein sequence ID" value="GGO43772.1"/>
    <property type="molecule type" value="Genomic_DNA"/>
</dbReference>
<protein>
    <recommendedName>
        <fullName evidence="4">DUF2238 domain-containing protein</fullName>
    </recommendedName>
</protein>
<evidence type="ECO:0000256" key="1">
    <source>
        <dbReference type="SAM" id="Phobius"/>
    </source>
</evidence>
<dbReference type="InterPro" id="IPR014509">
    <property type="entry name" value="YjdF-like"/>
</dbReference>
<proteinExistence type="predicted"/>
<feature type="transmembrane region" description="Helical" evidence="1">
    <location>
        <begin position="16"/>
        <end position="40"/>
    </location>
</feature>
<keyword evidence="1" id="KW-0812">Transmembrane</keyword>
<dbReference type="Proteomes" id="UP000631535">
    <property type="component" value="Unassembled WGS sequence"/>
</dbReference>